<dbReference type="EMBL" id="GBXM01073262">
    <property type="protein sequence ID" value="JAH35315.1"/>
    <property type="molecule type" value="Transcribed_RNA"/>
</dbReference>
<name>A0A0E9S3V0_ANGAN</name>
<dbReference type="AlphaFoldDB" id="A0A0E9S3V0"/>
<protein>
    <submittedName>
        <fullName evidence="1">Uncharacterized protein</fullName>
    </submittedName>
</protein>
<accession>A0A0E9S3V0</accession>
<reference evidence="1" key="1">
    <citation type="submission" date="2014-11" db="EMBL/GenBank/DDBJ databases">
        <authorList>
            <person name="Amaro Gonzalez C."/>
        </authorList>
    </citation>
    <scope>NUCLEOTIDE SEQUENCE</scope>
</reference>
<evidence type="ECO:0000313" key="1">
    <source>
        <dbReference type="EMBL" id="JAH35315.1"/>
    </source>
</evidence>
<sequence>MLMFLNRLKKKHHKKQQNYSTDVDVRGETRSKGSLSFFPPLFLKVASTSVCLPAL</sequence>
<organism evidence="1">
    <name type="scientific">Anguilla anguilla</name>
    <name type="common">European freshwater eel</name>
    <name type="synonym">Muraena anguilla</name>
    <dbReference type="NCBI Taxonomy" id="7936"/>
    <lineage>
        <taxon>Eukaryota</taxon>
        <taxon>Metazoa</taxon>
        <taxon>Chordata</taxon>
        <taxon>Craniata</taxon>
        <taxon>Vertebrata</taxon>
        <taxon>Euteleostomi</taxon>
        <taxon>Actinopterygii</taxon>
        <taxon>Neopterygii</taxon>
        <taxon>Teleostei</taxon>
        <taxon>Anguilliformes</taxon>
        <taxon>Anguillidae</taxon>
        <taxon>Anguilla</taxon>
    </lineage>
</organism>
<proteinExistence type="predicted"/>
<reference evidence="1" key="2">
    <citation type="journal article" date="2015" name="Fish Shellfish Immunol.">
        <title>Early steps in the European eel (Anguilla anguilla)-Vibrio vulnificus interaction in the gills: Role of the RtxA13 toxin.</title>
        <authorList>
            <person name="Callol A."/>
            <person name="Pajuelo D."/>
            <person name="Ebbesson L."/>
            <person name="Teles M."/>
            <person name="MacKenzie S."/>
            <person name="Amaro C."/>
        </authorList>
    </citation>
    <scope>NUCLEOTIDE SEQUENCE</scope>
</reference>